<dbReference type="AlphaFoldDB" id="A0AAD7A0I3"/>
<protein>
    <recommendedName>
        <fullName evidence="2">Nephrocystin 3-like N-terminal domain-containing protein</fullName>
    </recommendedName>
</protein>
<proteinExistence type="predicted"/>
<dbReference type="InterPro" id="IPR027417">
    <property type="entry name" value="P-loop_NTPase"/>
</dbReference>
<dbReference type="Gene3D" id="3.40.50.300">
    <property type="entry name" value="P-loop containing nucleotide triphosphate hydrolases"/>
    <property type="match status" value="1"/>
</dbReference>
<dbReference type="Proteomes" id="UP001218218">
    <property type="component" value="Unassembled WGS sequence"/>
</dbReference>
<organism evidence="3 4">
    <name type="scientific">Mycena albidolilacea</name>
    <dbReference type="NCBI Taxonomy" id="1033008"/>
    <lineage>
        <taxon>Eukaryota</taxon>
        <taxon>Fungi</taxon>
        <taxon>Dikarya</taxon>
        <taxon>Basidiomycota</taxon>
        <taxon>Agaricomycotina</taxon>
        <taxon>Agaricomycetes</taxon>
        <taxon>Agaricomycetidae</taxon>
        <taxon>Agaricales</taxon>
        <taxon>Marasmiineae</taxon>
        <taxon>Mycenaceae</taxon>
        <taxon>Mycena</taxon>
    </lineage>
</organism>
<gene>
    <name evidence="3" type="ORF">DFH08DRAFT_209899</name>
</gene>
<dbReference type="Pfam" id="PF24883">
    <property type="entry name" value="NPHP3_N"/>
    <property type="match status" value="1"/>
</dbReference>
<keyword evidence="4" id="KW-1185">Reference proteome</keyword>
<dbReference type="SUPFAM" id="SSF52540">
    <property type="entry name" value="P-loop containing nucleoside triphosphate hydrolases"/>
    <property type="match status" value="1"/>
</dbReference>
<reference evidence="3" key="1">
    <citation type="submission" date="2023-03" db="EMBL/GenBank/DDBJ databases">
        <title>Massive genome expansion in bonnet fungi (Mycena s.s.) driven by repeated elements and novel gene families across ecological guilds.</title>
        <authorList>
            <consortium name="Lawrence Berkeley National Laboratory"/>
            <person name="Harder C.B."/>
            <person name="Miyauchi S."/>
            <person name="Viragh M."/>
            <person name="Kuo A."/>
            <person name="Thoen E."/>
            <person name="Andreopoulos B."/>
            <person name="Lu D."/>
            <person name="Skrede I."/>
            <person name="Drula E."/>
            <person name="Henrissat B."/>
            <person name="Morin E."/>
            <person name="Kohler A."/>
            <person name="Barry K."/>
            <person name="LaButti K."/>
            <person name="Morin E."/>
            <person name="Salamov A."/>
            <person name="Lipzen A."/>
            <person name="Mereny Z."/>
            <person name="Hegedus B."/>
            <person name="Baldrian P."/>
            <person name="Stursova M."/>
            <person name="Weitz H."/>
            <person name="Taylor A."/>
            <person name="Grigoriev I.V."/>
            <person name="Nagy L.G."/>
            <person name="Martin F."/>
            <person name="Kauserud H."/>
        </authorList>
    </citation>
    <scope>NUCLEOTIDE SEQUENCE</scope>
    <source>
        <strain evidence="3">CBHHK002</strain>
    </source>
</reference>
<dbReference type="EMBL" id="JARIHO010000020">
    <property type="protein sequence ID" value="KAJ7347124.1"/>
    <property type="molecule type" value="Genomic_DNA"/>
</dbReference>
<dbReference type="PANTHER" id="PTHR10039:SF16">
    <property type="entry name" value="GPI INOSITOL-DEACYLASE"/>
    <property type="match status" value="1"/>
</dbReference>
<evidence type="ECO:0000313" key="3">
    <source>
        <dbReference type="EMBL" id="KAJ7347124.1"/>
    </source>
</evidence>
<dbReference type="PANTHER" id="PTHR10039">
    <property type="entry name" value="AMELOGENIN"/>
    <property type="match status" value="1"/>
</dbReference>
<keyword evidence="1" id="KW-0677">Repeat</keyword>
<evidence type="ECO:0000256" key="1">
    <source>
        <dbReference type="ARBA" id="ARBA00022737"/>
    </source>
</evidence>
<feature type="domain" description="Nephrocystin 3-like N-terminal" evidence="2">
    <location>
        <begin position="42"/>
        <end position="203"/>
    </location>
</feature>
<sequence>MAGNVRKILDTALDARLEKWLNVPDQNDTQSHFSGIQNRSPCQWFFEHHKFIRWQDNPGELLWIEGASGTGKTIVSSMIIEQLFKDRALLTSVESTAITYFYFDLGKQSVESALRRLLLQLSHQNLAACEVLVKQYDLCNGQTVPNYFELLVILEKMLASFGRTYLVLDALDECKKEDYDRLANFVTIISGWSHFRLHVLVTSQAREVFGKTFMSLKNLSRITPDSNTTSDDIRLYISSEFVSSSELQHWKQESGRIMNYIVDKSAGMFRLAYCLLEQVKECARSDDLQATLDTLPDNLHDIYARSLKSVPEKYLSDVQKLLAWLAFFQKPLTLAQLEDTIAFDFSDSDCYTFDPRRRPKHGFFMKWLSVLVSVTTCSKDSVLDAGGVYRTDAIVSLAHSSVQDYLQRHPTWCNSCPIHVREDMAHRLIAQTCISYLLYFTDHPLDDGESSPNYPLGAHAANNWSYHLRRSSDRDRAALSTLAKHLLVAGSWQYTALCELRQRACELPEWKAR</sequence>
<name>A0AAD7A0I3_9AGAR</name>
<evidence type="ECO:0000313" key="4">
    <source>
        <dbReference type="Proteomes" id="UP001218218"/>
    </source>
</evidence>
<accession>A0AAD7A0I3</accession>
<dbReference type="InterPro" id="IPR056884">
    <property type="entry name" value="NPHP3-like_N"/>
</dbReference>
<comment type="caution">
    <text evidence="3">The sequence shown here is derived from an EMBL/GenBank/DDBJ whole genome shotgun (WGS) entry which is preliminary data.</text>
</comment>
<evidence type="ECO:0000259" key="2">
    <source>
        <dbReference type="Pfam" id="PF24883"/>
    </source>
</evidence>